<protein>
    <submittedName>
        <fullName evidence="1">Uncharacterized protein</fullName>
    </submittedName>
</protein>
<evidence type="ECO:0000313" key="2">
    <source>
        <dbReference type="Proteomes" id="UP001165960"/>
    </source>
</evidence>
<name>A0ACC2TM10_9FUNG</name>
<reference evidence="1" key="1">
    <citation type="submission" date="2022-04" db="EMBL/GenBank/DDBJ databases">
        <title>Genome of the entomopathogenic fungus Entomophthora muscae.</title>
        <authorList>
            <person name="Elya C."/>
            <person name="Lovett B.R."/>
            <person name="Lee E."/>
            <person name="Macias A.M."/>
            <person name="Hajek A.E."/>
            <person name="De Bivort B.L."/>
            <person name="Kasson M.T."/>
            <person name="De Fine Licht H.H."/>
            <person name="Stajich J.E."/>
        </authorList>
    </citation>
    <scope>NUCLEOTIDE SEQUENCE</scope>
    <source>
        <strain evidence="1">Berkeley</strain>
    </source>
</reference>
<dbReference type="Proteomes" id="UP001165960">
    <property type="component" value="Unassembled WGS sequence"/>
</dbReference>
<comment type="caution">
    <text evidence="1">The sequence shown here is derived from an EMBL/GenBank/DDBJ whole genome shotgun (WGS) entry which is preliminary data.</text>
</comment>
<accession>A0ACC2TM10</accession>
<sequence>MFICFLVLPVFSGFISNPFITKTIFTATSFKDCPGLTKITSYGEIDTECPITLDNLTCPISFDLTKERVRELKPPVYNRKDNIHTALNIVRVWSGAKAISKCEFCYENEECHFHIQWTKAGGWAVEFLKQWRITTDTLDPRKSFRIKHIGSKAMHTFSFKGPLKATVLVNQIALNVSWIETSAHKPFCIFCQPKHGMRSFPAFYKDLPIGMLGIQRFPLPYMFPVLNEGFVSSSL</sequence>
<evidence type="ECO:0000313" key="1">
    <source>
        <dbReference type="EMBL" id="KAJ9075694.1"/>
    </source>
</evidence>
<proteinExistence type="predicted"/>
<organism evidence="1 2">
    <name type="scientific">Entomophthora muscae</name>
    <dbReference type="NCBI Taxonomy" id="34485"/>
    <lineage>
        <taxon>Eukaryota</taxon>
        <taxon>Fungi</taxon>
        <taxon>Fungi incertae sedis</taxon>
        <taxon>Zoopagomycota</taxon>
        <taxon>Entomophthoromycotina</taxon>
        <taxon>Entomophthoromycetes</taxon>
        <taxon>Entomophthorales</taxon>
        <taxon>Entomophthoraceae</taxon>
        <taxon>Entomophthora</taxon>
    </lineage>
</organism>
<dbReference type="EMBL" id="QTSX02002394">
    <property type="protein sequence ID" value="KAJ9075694.1"/>
    <property type="molecule type" value="Genomic_DNA"/>
</dbReference>
<gene>
    <name evidence="1" type="ORF">DSO57_1033494</name>
</gene>
<keyword evidence="2" id="KW-1185">Reference proteome</keyword>